<feature type="transmembrane region" description="Helical" evidence="1">
    <location>
        <begin position="177"/>
        <end position="200"/>
    </location>
</feature>
<dbReference type="RefSeq" id="WP_198736498.1">
    <property type="nucleotide sequence ID" value="NZ_JAEIOT010000008.1"/>
</dbReference>
<evidence type="ECO:0000256" key="1">
    <source>
        <dbReference type="SAM" id="Phobius"/>
    </source>
</evidence>
<organism evidence="2 3">
    <name type="scientific">Corynebacterium marambiense</name>
    <dbReference type="NCBI Taxonomy" id="2765364"/>
    <lineage>
        <taxon>Bacteria</taxon>
        <taxon>Bacillati</taxon>
        <taxon>Actinomycetota</taxon>
        <taxon>Actinomycetes</taxon>
        <taxon>Mycobacteriales</taxon>
        <taxon>Corynebacteriaceae</taxon>
        <taxon>Corynebacterium</taxon>
    </lineage>
</organism>
<evidence type="ECO:0000313" key="3">
    <source>
        <dbReference type="Proteomes" id="UP000625574"/>
    </source>
</evidence>
<feature type="transmembrane region" description="Helical" evidence="1">
    <location>
        <begin position="6"/>
        <end position="24"/>
    </location>
</feature>
<reference evidence="2 3" key="1">
    <citation type="submission" date="2020-12" db="EMBL/GenBank/DDBJ databases">
        <title>Genome public.</title>
        <authorList>
            <person name="Sun Q."/>
        </authorList>
    </citation>
    <scope>NUCLEOTIDE SEQUENCE [LARGE SCALE GENOMIC DNA]</scope>
    <source>
        <strain evidence="2 3">CCM 8864</strain>
    </source>
</reference>
<feature type="transmembrane region" description="Helical" evidence="1">
    <location>
        <begin position="53"/>
        <end position="74"/>
    </location>
</feature>
<feature type="transmembrane region" description="Helical" evidence="1">
    <location>
        <begin position="255"/>
        <end position="283"/>
    </location>
</feature>
<proteinExistence type="predicted"/>
<accession>A0ABS0VW98</accession>
<feature type="transmembrane region" description="Helical" evidence="1">
    <location>
        <begin position="221"/>
        <end position="243"/>
    </location>
</feature>
<keyword evidence="1" id="KW-0472">Membrane</keyword>
<name>A0ABS0VW98_9CORY</name>
<feature type="transmembrane region" description="Helical" evidence="1">
    <location>
        <begin position="80"/>
        <end position="98"/>
    </location>
</feature>
<protein>
    <submittedName>
        <fullName evidence="2">Uncharacterized protein</fullName>
    </submittedName>
</protein>
<dbReference type="Proteomes" id="UP000625574">
    <property type="component" value="Unassembled WGS sequence"/>
</dbReference>
<keyword evidence="3" id="KW-1185">Reference proteome</keyword>
<gene>
    <name evidence="2" type="ORF">JDV76_08625</name>
</gene>
<evidence type="ECO:0000313" key="2">
    <source>
        <dbReference type="EMBL" id="MBI9001029.1"/>
    </source>
</evidence>
<feature type="transmembrane region" description="Helical" evidence="1">
    <location>
        <begin position="119"/>
        <end position="140"/>
    </location>
</feature>
<sequence>MTSVLPSLLLIGLFLVSVIAARFVRTRGTSGIATIPADSGPVRRYRRWLRGGIVAGIAVALFGALFITGLGLGLTLAPTVFAVIVLIVSAVAVATVRPQQGARRRAPLATRTILSTTGAVPLAVAIATVVVTAGVLLTGIRTGSPDDLGRSGRAITVSCLEAGGTATSSATPWPGSWYATPMLCILAACTLIGALVLVLATKRPVLPDIDADVAFRRVTGTAVTATLTFTVAVTGAPIALWMFAAYPDCAGKPAFLWFIGLSGVLLMGAAVHALTHIVALVAAPSSKAR</sequence>
<dbReference type="EMBL" id="JAEIOT010000008">
    <property type="protein sequence ID" value="MBI9001029.1"/>
    <property type="molecule type" value="Genomic_DNA"/>
</dbReference>
<comment type="caution">
    <text evidence="2">The sequence shown here is derived from an EMBL/GenBank/DDBJ whole genome shotgun (WGS) entry which is preliminary data.</text>
</comment>
<keyword evidence="1" id="KW-0812">Transmembrane</keyword>
<keyword evidence="1" id="KW-1133">Transmembrane helix</keyword>